<feature type="transmembrane region" description="Helical" evidence="1">
    <location>
        <begin position="320"/>
        <end position="344"/>
    </location>
</feature>
<dbReference type="Proteomes" id="UP001553161">
    <property type="component" value="Unassembled WGS sequence"/>
</dbReference>
<dbReference type="EMBL" id="JBFBVU010000028">
    <property type="protein sequence ID" value="MEV8468411.1"/>
    <property type="molecule type" value="Genomic_DNA"/>
</dbReference>
<keyword evidence="1" id="KW-0472">Membrane</keyword>
<accession>A0ABV3LAE1</accession>
<sequence>MYNVIGFTLTDGDTYQNSAIMAEALAEQLGINIKVDAVGASEAFKALGRDSRGNTLMIFHDQSYLGNLYGVTGYADPFEGYTVGQTVAINPGNAYLVGCDSPYQSMEDILTAAANGDRVRVAIQPGGVSKIGFLAMKNAASVRTPGSEENIVAVNTGSQSDKNQAMWDDLADVINGSIQDNEQFTQLPADDQKCMRFVWITARPATFEQASAAGMGNATRDPMLQYASPATSVTLDGTQDFTFDKEFFFLYNKDMDPAIMDQVNAAMTTRRDRIAASGPYWRRTSGEMDKPRFLGTPGLTVLYFWLMVPVGNIWPNTGLGFPVCLIPFVFATGFFTCTACLTAGACDAGDRRDQAVFRIMAVHRDLFSAPCPEARATKSHRSYRRCFSRWSSAALLSASSSGPFPA</sequence>
<comment type="caution">
    <text evidence="2">The sequence shown here is derived from an EMBL/GenBank/DDBJ whole genome shotgun (WGS) entry which is preliminary data.</text>
</comment>
<keyword evidence="1" id="KW-1133">Transmembrane helix</keyword>
<protein>
    <recommendedName>
        <fullName evidence="4">ABC transporter substrate-binding protein</fullName>
    </recommendedName>
</protein>
<reference evidence="2 3" key="1">
    <citation type="submission" date="2024-07" db="EMBL/GenBank/DDBJ databases">
        <authorList>
            <person name="Kang M."/>
        </authorList>
    </citation>
    <scope>NUCLEOTIDE SEQUENCE [LARGE SCALE GENOMIC DNA]</scope>
    <source>
        <strain evidence="2 3">DFM31</strain>
    </source>
</reference>
<evidence type="ECO:0000256" key="1">
    <source>
        <dbReference type="SAM" id="Phobius"/>
    </source>
</evidence>
<keyword evidence="1" id="KW-0812">Transmembrane</keyword>
<feature type="transmembrane region" description="Helical" evidence="1">
    <location>
        <begin position="293"/>
        <end position="314"/>
    </location>
</feature>
<evidence type="ECO:0000313" key="3">
    <source>
        <dbReference type="Proteomes" id="UP001553161"/>
    </source>
</evidence>
<name>A0ABV3LAE1_9RHOB</name>
<evidence type="ECO:0000313" key="2">
    <source>
        <dbReference type="EMBL" id="MEV8468411.1"/>
    </source>
</evidence>
<evidence type="ECO:0008006" key="4">
    <source>
        <dbReference type="Google" id="ProtNLM"/>
    </source>
</evidence>
<dbReference type="RefSeq" id="WP_366194364.1">
    <property type="nucleotide sequence ID" value="NZ_JBFBVU010000028.1"/>
</dbReference>
<keyword evidence="3" id="KW-1185">Reference proteome</keyword>
<proteinExistence type="predicted"/>
<gene>
    <name evidence="2" type="ORF">AB0T83_16670</name>
</gene>
<organism evidence="2 3">
    <name type="scientific">Meridianimarinicoccus marinus</name>
    <dbReference type="NCBI Taxonomy" id="3231483"/>
    <lineage>
        <taxon>Bacteria</taxon>
        <taxon>Pseudomonadati</taxon>
        <taxon>Pseudomonadota</taxon>
        <taxon>Alphaproteobacteria</taxon>
        <taxon>Rhodobacterales</taxon>
        <taxon>Paracoccaceae</taxon>
        <taxon>Meridianimarinicoccus</taxon>
    </lineage>
</organism>